<comment type="subcellular location">
    <subcellularLocation>
        <location evidence="1">Cell inner membrane</location>
        <topology evidence="1">Multi-pass membrane protein</topology>
    </subcellularLocation>
    <subcellularLocation>
        <location evidence="12">Membrane</location>
        <topology evidence="12">Multi-pass membrane protein</topology>
    </subcellularLocation>
</comment>
<dbReference type="Pfam" id="PF01618">
    <property type="entry name" value="MotA_ExbB"/>
    <property type="match status" value="1"/>
</dbReference>
<dbReference type="InterPro" id="IPR050790">
    <property type="entry name" value="ExbB/TolQ_transport"/>
</dbReference>
<gene>
    <name evidence="15" type="ORF">FR698_06105</name>
</gene>
<dbReference type="EMBL" id="VPFL01000006">
    <property type="protein sequence ID" value="TXF12490.1"/>
    <property type="molecule type" value="Genomic_DNA"/>
</dbReference>
<organism evidence="15 16">
    <name type="scientific">Pelomicrobium methylotrophicum</name>
    <dbReference type="NCBI Taxonomy" id="2602750"/>
    <lineage>
        <taxon>Bacteria</taxon>
        <taxon>Pseudomonadati</taxon>
        <taxon>Pseudomonadota</taxon>
        <taxon>Hydrogenophilia</taxon>
        <taxon>Hydrogenophilia incertae sedis</taxon>
        <taxon>Pelomicrobium</taxon>
    </lineage>
</organism>
<dbReference type="PANTHER" id="PTHR30625:SF14">
    <property type="entry name" value="BIOPOLYMER TRANSPORT PROTEIN EXBB"/>
    <property type="match status" value="1"/>
</dbReference>
<dbReference type="InterPro" id="IPR002898">
    <property type="entry name" value="MotA_ExbB_proton_chnl"/>
</dbReference>
<proteinExistence type="inferred from homology"/>
<evidence type="ECO:0000256" key="3">
    <source>
        <dbReference type="ARBA" id="ARBA00022093"/>
    </source>
</evidence>
<name>A0A5C7EUQ8_9PROT</name>
<evidence type="ECO:0000256" key="11">
    <source>
        <dbReference type="ARBA" id="ARBA00024816"/>
    </source>
</evidence>
<reference evidence="15 16" key="1">
    <citation type="submission" date="2019-08" db="EMBL/GenBank/DDBJ databases">
        <title>Pelomicrobium methylotrophicum gen. nov., sp. nov. a moderately thermophilic, facultatively anaerobic, lithoautotrophic and methylotrophic bacterium isolated from a terrestrial mud volcano.</title>
        <authorList>
            <person name="Slobodkina G.B."/>
            <person name="Merkel A.Y."/>
            <person name="Slobodkin A.I."/>
        </authorList>
    </citation>
    <scope>NUCLEOTIDE SEQUENCE [LARGE SCALE GENOMIC DNA]</scope>
    <source>
        <strain evidence="15 16">SM250</strain>
    </source>
</reference>
<keyword evidence="4 12" id="KW-0813">Transport</keyword>
<dbReference type="InParanoid" id="A0A5C7EUQ8"/>
<dbReference type="GO" id="GO:0005886">
    <property type="term" value="C:plasma membrane"/>
    <property type="evidence" value="ECO:0007669"/>
    <property type="project" value="UniProtKB-SubCell"/>
</dbReference>
<evidence type="ECO:0000256" key="2">
    <source>
        <dbReference type="ARBA" id="ARBA00011471"/>
    </source>
</evidence>
<dbReference type="Proteomes" id="UP000321201">
    <property type="component" value="Unassembled WGS sequence"/>
</dbReference>
<protein>
    <recommendedName>
        <fullName evidence="3">Biopolymer transport protein ExbB</fullName>
    </recommendedName>
</protein>
<keyword evidence="7 13" id="KW-0812">Transmembrane</keyword>
<comment type="similarity">
    <text evidence="12">Belongs to the exbB/tolQ family.</text>
</comment>
<keyword evidence="16" id="KW-1185">Reference proteome</keyword>
<dbReference type="AlphaFoldDB" id="A0A5C7EUQ8"/>
<dbReference type="OrthoDB" id="9805133at2"/>
<evidence type="ECO:0000256" key="5">
    <source>
        <dbReference type="ARBA" id="ARBA00022475"/>
    </source>
</evidence>
<evidence type="ECO:0000256" key="12">
    <source>
        <dbReference type="RuleBase" id="RU004057"/>
    </source>
</evidence>
<feature type="domain" description="MotA/TolQ/ExbB proton channel" evidence="14">
    <location>
        <begin position="89"/>
        <end position="190"/>
    </location>
</feature>
<evidence type="ECO:0000256" key="4">
    <source>
        <dbReference type="ARBA" id="ARBA00022448"/>
    </source>
</evidence>
<feature type="transmembrane region" description="Helical" evidence="13">
    <location>
        <begin position="123"/>
        <end position="146"/>
    </location>
</feature>
<keyword evidence="5" id="KW-1003">Cell membrane</keyword>
<evidence type="ECO:0000256" key="10">
    <source>
        <dbReference type="ARBA" id="ARBA00023136"/>
    </source>
</evidence>
<keyword evidence="9 13" id="KW-1133">Transmembrane helix</keyword>
<comment type="subunit">
    <text evidence="2">The accessory proteins ExbB and ExbD seem to form a complex with TonB.</text>
</comment>
<evidence type="ECO:0000256" key="6">
    <source>
        <dbReference type="ARBA" id="ARBA00022519"/>
    </source>
</evidence>
<dbReference type="GO" id="GO:0017038">
    <property type="term" value="P:protein import"/>
    <property type="evidence" value="ECO:0007669"/>
    <property type="project" value="TreeGrafter"/>
</dbReference>
<evidence type="ECO:0000256" key="13">
    <source>
        <dbReference type="SAM" id="Phobius"/>
    </source>
</evidence>
<evidence type="ECO:0000313" key="16">
    <source>
        <dbReference type="Proteomes" id="UP000321201"/>
    </source>
</evidence>
<keyword evidence="6" id="KW-0997">Cell inner membrane</keyword>
<evidence type="ECO:0000259" key="14">
    <source>
        <dbReference type="Pfam" id="PF01618"/>
    </source>
</evidence>
<keyword evidence="10 13" id="KW-0472">Membrane</keyword>
<evidence type="ECO:0000256" key="7">
    <source>
        <dbReference type="ARBA" id="ARBA00022692"/>
    </source>
</evidence>
<evidence type="ECO:0000256" key="1">
    <source>
        <dbReference type="ARBA" id="ARBA00004429"/>
    </source>
</evidence>
<evidence type="ECO:0000256" key="8">
    <source>
        <dbReference type="ARBA" id="ARBA00022927"/>
    </source>
</evidence>
<evidence type="ECO:0000313" key="15">
    <source>
        <dbReference type="EMBL" id="TXF12490.1"/>
    </source>
</evidence>
<feature type="transmembrane region" description="Helical" evidence="13">
    <location>
        <begin position="158"/>
        <end position="179"/>
    </location>
</feature>
<dbReference type="PANTHER" id="PTHR30625">
    <property type="entry name" value="PROTEIN TOLQ"/>
    <property type="match status" value="1"/>
</dbReference>
<accession>A0A5C7EUQ8</accession>
<feature type="transmembrane region" description="Helical" evidence="13">
    <location>
        <begin position="6"/>
        <end position="24"/>
    </location>
</feature>
<sequence length="227" mass="24419">MRGVALLLLTMSVLSWYVMLMRGWQALRMNRLANIAERSLRDAQALSDLGPRLEPAPDNAFRRVIDAATICLQLHPVMRARGDAVPPGAEWLASHLRQAIDDASARLQSGLGLLASISSTAPFIGLFGTVWGIYHALIGIGIAGQASIEKVAGPVGEALIMTALGLAVAIPATFGYNAAVRNNKALLARLRRFSHDVYTFAITGMTRHLPETHRDGAPVHVVSIDAR</sequence>
<evidence type="ECO:0000256" key="9">
    <source>
        <dbReference type="ARBA" id="ARBA00022989"/>
    </source>
</evidence>
<keyword evidence="8 12" id="KW-0653">Protein transport</keyword>
<dbReference type="RefSeq" id="WP_147799359.1">
    <property type="nucleotide sequence ID" value="NZ_VPFL01000006.1"/>
</dbReference>
<comment type="caution">
    <text evidence="15">The sequence shown here is derived from an EMBL/GenBank/DDBJ whole genome shotgun (WGS) entry which is preliminary data.</text>
</comment>
<comment type="function">
    <text evidence="11">Involved in the TonB-dependent energy-dependent transport of various receptor-bound substrates. Protects ExbD from proteolytic degradation and functionally stabilizes TonB.</text>
</comment>